<comment type="caution">
    <text evidence="2">The sequence shown here is derived from an EMBL/GenBank/DDBJ whole genome shotgun (WGS) entry which is preliminary data.</text>
</comment>
<evidence type="ECO:0000259" key="1">
    <source>
        <dbReference type="Pfam" id="PF08241"/>
    </source>
</evidence>
<sequence length="257" mass="29162">MTQDDPRKDYWNGQYLEYWRSRVAEAGAGTSDVVAGDPNTEGDEVYNRVFDRYGFEPGRLLEVGCAWGRMFPLYKARNLKITGLDISEAMIGAARESWEADDSIEGLVVSPAEELPFPDESFDNLACLAVLDATRQDEALTEFLRVVRPGGRLYVTGKNDLYHADDTEALAAEIGARKKNHPNFFTDTKELLEVMSRQGHTLVGQHYFERRGDFAAFHSIETPRLPFYEYLLVFERGESYARVPKISATHSKTFQNQ</sequence>
<dbReference type="AlphaFoldDB" id="A0A640VVD7"/>
<name>A0A640VVD7_9RHOB</name>
<dbReference type="InterPro" id="IPR029063">
    <property type="entry name" value="SAM-dependent_MTases_sf"/>
</dbReference>
<dbReference type="Gene3D" id="3.40.50.150">
    <property type="entry name" value="Vaccinia Virus protein VP39"/>
    <property type="match status" value="1"/>
</dbReference>
<evidence type="ECO:0000313" key="3">
    <source>
        <dbReference type="Proteomes" id="UP000436522"/>
    </source>
</evidence>
<protein>
    <recommendedName>
        <fullName evidence="1">Methyltransferase type 11 domain-containing protein</fullName>
    </recommendedName>
</protein>
<dbReference type="Proteomes" id="UP000436522">
    <property type="component" value="Unassembled WGS sequence"/>
</dbReference>
<accession>A0A640VVD7</accession>
<feature type="domain" description="Methyltransferase type 11" evidence="1">
    <location>
        <begin position="61"/>
        <end position="155"/>
    </location>
</feature>
<evidence type="ECO:0000313" key="2">
    <source>
        <dbReference type="EMBL" id="GFE51051.1"/>
    </source>
</evidence>
<proteinExistence type="predicted"/>
<gene>
    <name evidence="2" type="ORF">So717_28040</name>
</gene>
<dbReference type="PANTHER" id="PTHR42912">
    <property type="entry name" value="METHYLTRANSFERASE"/>
    <property type="match status" value="1"/>
</dbReference>
<reference evidence="2 3" key="1">
    <citation type="submission" date="2019-12" db="EMBL/GenBank/DDBJ databases">
        <title>Roseobacter cerasinus sp. nov., isolated from seawater around aquaculture.</title>
        <authorList>
            <person name="Muramatsu S."/>
            <person name="Takabe Y."/>
            <person name="Mori K."/>
            <person name="Takaichi S."/>
            <person name="Hanada S."/>
        </authorList>
    </citation>
    <scope>NUCLEOTIDE SEQUENCE [LARGE SCALE GENOMIC DNA]</scope>
    <source>
        <strain evidence="2 3">AI77</strain>
    </source>
</reference>
<dbReference type="InterPro" id="IPR013216">
    <property type="entry name" value="Methyltransf_11"/>
</dbReference>
<organism evidence="2 3">
    <name type="scientific">Roseobacter cerasinus</name>
    <dbReference type="NCBI Taxonomy" id="2602289"/>
    <lineage>
        <taxon>Bacteria</taxon>
        <taxon>Pseudomonadati</taxon>
        <taxon>Pseudomonadota</taxon>
        <taxon>Alphaproteobacteria</taxon>
        <taxon>Rhodobacterales</taxon>
        <taxon>Roseobacteraceae</taxon>
        <taxon>Roseobacter</taxon>
    </lineage>
</organism>
<keyword evidence="3" id="KW-1185">Reference proteome</keyword>
<dbReference type="CDD" id="cd02440">
    <property type="entry name" value="AdoMet_MTases"/>
    <property type="match status" value="1"/>
</dbReference>
<dbReference type="InterPro" id="IPR050508">
    <property type="entry name" value="Methyltransf_Superfamily"/>
</dbReference>
<dbReference type="SUPFAM" id="SSF53335">
    <property type="entry name" value="S-adenosyl-L-methionine-dependent methyltransferases"/>
    <property type="match status" value="1"/>
</dbReference>
<dbReference type="EMBL" id="BLIV01000005">
    <property type="protein sequence ID" value="GFE51051.1"/>
    <property type="molecule type" value="Genomic_DNA"/>
</dbReference>
<dbReference type="Pfam" id="PF08241">
    <property type="entry name" value="Methyltransf_11"/>
    <property type="match status" value="1"/>
</dbReference>
<dbReference type="GO" id="GO:0008757">
    <property type="term" value="F:S-adenosylmethionine-dependent methyltransferase activity"/>
    <property type="evidence" value="ECO:0007669"/>
    <property type="project" value="InterPro"/>
</dbReference>